<sequence>MKMKVVFRKNNCLAAIGERPMEITDDKWNEVDGNAISDLHLALADGVLSSVAEKNTAKEIWDTLTKLYEAKSLHNKIFLKRRLYTLRMAESTMVTDHINTLKTLFSQLTTLGHNIEENERAELLLQSLPDSYDQLIINLTNNNLVDSLVFDDVAASVLNEESRRKNKENRQASSQQAEALSVTRGRSTERGPSGSQNQGRSKSRSKKNVKCYKCGKKWHVKKECWSNQKRKEGKEPESSNAQGCVPSTSDDGEILYSEATTVSEGRKRLYDVWLIDSGATWHMTSRREWFHTYEPISGGSVYMGDDHALEIAGIGTIKIKIFDGTIRTIGEVRHVNGLKKNLLSLGQIDSHGYKTHVENGIMKIVKGALVLMKAEKIGANLFMLKGETLQEADACVASNGEESTMMWHFKLGHMSEQGLKILFELKLLPGLKSVSLPFCEHCVTSKQHRLKFSRSIARSKCILDLIHSDVWESPDISMGGAKYMVTFIDDYSRRCWVYLIKKKSDVFPVFKEYKARVELESGKKVKCLRTDNGGEYTDGEFLTFCKQEGIQRQFTVAYTPQQNGVAERMNRTLTERIRAMLRTAGLPNSFWAEAAKTACYIVNRSPSTAIGLKTAMEMWTGKPTDYSYLHAFGCPVYVMYNAQERTKLDAKSRRCIFLGYADGVKGYRLWDPTAHKIVISRDVIFVEDQLQRRDEDDGTPKEKSEIVPVYVENNLEDSDSSEAAPEHEEQEPVESEAQEVRWSTRERRPPTWHSEYITEINVAYCLLTEDEEPSTFHEALESSDIALWMTAMQEEIEALHKNKTWELVPLPRGRKAIGNKWVYKIKCDGNDQVERYRARLVLDVKTAFLHRELEEEIYMLQPEGFAETGKENLVCRLNKSLYGLKQAPRCWYKRFDSFIMSLGYNRLSSDHCAYYKRFEDNDFIILLLYVDDMLVAGPNKDQIQELKAQLAREFEMKDLGPANKILGMQIHRDRNNRKIWLSQKNYLKKILRHFNMQDCKIISTPLPVNFKLSSSMCPSNEAERKEMSRVPYASAVGSLMFAMICTRPDIAQAVGAVSRYMANPGGEHWIAVKRVLRYIRGTSDVALCYGGSEFTVRGYVDSDFAGDLDKRKSTTGYVFTLAGVAVSWVSKLQTVVALSTTEAEYMAATQACKEAIWIQRLLEELGHGQEKISVFCDSQSALHIARNPVFHSRTKHIGVQYHFVREVVEDGSVDLQKIHTKENLTDVLTKPINTDKFVWSRSSCGLAETDIVAGCPLIERLKIIDCRGLKSLEFLNLGKLSKFMVRNEDRLARVSICGPNVRLVDISSLHAPCGINVALCKNLKELKLFKLSITNEWLCNQFSELPFLEYLEIFRCMKIRSIKISSPYLKKLLVRFCNKLYEFKLDTPNLSVFDYEGDMVSFSSNALALSETSLCLDSINVDNQWLVKFIELLAKLNHCSNVLNLECYAHCIREVKIEDCREYQSEACIDTQSFSSENGEIMEKIDDLWRLFLESDDKDG</sequence>
<name>A0ACB8JIF1_CITSI</name>
<keyword evidence="2" id="KW-1185">Reference proteome</keyword>
<dbReference type="EMBL" id="CM039176">
    <property type="protein sequence ID" value="KAH9717517.1"/>
    <property type="molecule type" value="Genomic_DNA"/>
</dbReference>
<evidence type="ECO:0000313" key="2">
    <source>
        <dbReference type="Proteomes" id="UP000829398"/>
    </source>
</evidence>
<organism evidence="1 2">
    <name type="scientific">Citrus sinensis</name>
    <name type="common">Sweet orange</name>
    <name type="synonym">Citrus aurantium var. sinensis</name>
    <dbReference type="NCBI Taxonomy" id="2711"/>
    <lineage>
        <taxon>Eukaryota</taxon>
        <taxon>Viridiplantae</taxon>
        <taxon>Streptophyta</taxon>
        <taxon>Embryophyta</taxon>
        <taxon>Tracheophyta</taxon>
        <taxon>Spermatophyta</taxon>
        <taxon>Magnoliopsida</taxon>
        <taxon>eudicotyledons</taxon>
        <taxon>Gunneridae</taxon>
        <taxon>Pentapetalae</taxon>
        <taxon>rosids</taxon>
        <taxon>malvids</taxon>
        <taxon>Sapindales</taxon>
        <taxon>Rutaceae</taxon>
        <taxon>Aurantioideae</taxon>
        <taxon>Citrus</taxon>
    </lineage>
</organism>
<proteinExistence type="predicted"/>
<reference evidence="2" key="1">
    <citation type="journal article" date="2023" name="Hortic. Res.">
        <title>A chromosome-level phased genome enabling allele-level studies in sweet orange: a case study on citrus Huanglongbing tolerance.</title>
        <authorList>
            <person name="Wu B."/>
            <person name="Yu Q."/>
            <person name="Deng Z."/>
            <person name="Duan Y."/>
            <person name="Luo F."/>
            <person name="Gmitter F. Jr."/>
        </authorList>
    </citation>
    <scope>NUCLEOTIDE SEQUENCE [LARGE SCALE GENOMIC DNA]</scope>
    <source>
        <strain evidence="2">cv. Valencia</strain>
    </source>
</reference>
<protein>
    <submittedName>
        <fullName evidence="1">Uncharacterized protein</fullName>
    </submittedName>
</protein>
<comment type="caution">
    <text evidence="1">The sequence shown here is derived from an EMBL/GenBank/DDBJ whole genome shotgun (WGS) entry which is preliminary data.</text>
</comment>
<evidence type="ECO:0000313" key="1">
    <source>
        <dbReference type="EMBL" id="KAH9717517.1"/>
    </source>
</evidence>
<accession>A0ACB8JIF1</accession>
<gene>
    <name evidence="1" type="ORF">KPL71_021851</name>
</gene>
<dbReference type="Proteomes" id="UP000829398">
    <property type="component" value="Chromosome 7"/>
</dbReference>